<dbReference type="InterPro" id="IPR050194">
    <property type="entry name" value="Glycosyltransferase_grp1"/>
</dbReference>
<dbReference type="PANTHER" id="PTHR45947:SF3">
    <property type="entry name" value="SULFOQUINOVOSYL TRANSFERASE SQD2"/>
    <property type="match status" value="1"/>
</dbReference>
<protein>
    <submittedName>
        <fullName evidence="3">Glycosyltransferase family 4 protein</fullName>
    </submittedName>
</protein>
<dbReference type="Pfam" id="PF00534">
    <property type="entry name" value="Glycos_transf_1"/>
    <property type="match status" value="1"/>
</dbReference>
<gene>
    <name evidence="3" type="ORF">HA237_00030</name>
</gene>
<evidence type="ECO:0000313" key="4">
    <source>
        <dbReference type="Proteomes" id="UP000577419"/>
    </source>
</evidence>
<sequence>MRVVQVTHHFLPCIGGVERVVLYTAQKLVKEGHKCRVVCLDRCHNSEKLLPSSEKFKGIEIKRIPFSDLKYYKVAPRVLDFIKDADLVHVHGIGFFSDYLLLTKHFHRKPIVVSTHGGVFHTKKLLPIKWLYFNLWNRVLLRRADRVVAVSKNDFRIFSKLTKKISLVENGVDVERLLKLKRAAEKGLFVFIGRITSSKRIDLLLKAFAVVKEEQPFVRLAIVGEDFDGTKKKLLGLVKKLGLENCVEFAGNLTGKELDALMSRAEFFASASEYEGFGISAIEAMAAGEIVFLNNIDSFRNFVKHKENGFLVDFSDPETAGLKISEALDSGREELEKIRKNAVVSVQKYSLNNSFNSLMEVYNSVAEK</sequence>
<dbReference type="PANTHER" id="PTHR45947">
    <property type="entry name" value="SULFOQUINOVOSYL TRANSFERASE SQD2"/>
    <property type="match status" value="1"/>
</dbReference>
<organism evidence="3 4">
    <name type="scientific">Candidatus Iainarchaeum sp</name>
    <dbReference type="NCBI Taxonomy" id="3101447"/>
    <lineage>
        <taxon>Archaea</taxon>
        <taxon>Candidatus Iainarchaeota</taxon>
        <taxon>Candidatus Iainarchaeia</taxon>
        <taxon>Candidatus Iainarchaeales</taxon>
        <taxon>Candidatus Iainarchaeaceae</taxon>
        <taxon>Candidatus Iainarchaeum</taxon>
    </lineage>
</organism>
<feature type="domain" description="Glycosyltransferase subfamily 4-like N-terminal" evidence="2">
    <location>
        <begin position="14"/>
        <end position="176"/>
    </location>
</feature>
<dbReference type="Pfam" id="PF13439">
    <property type="entry name" value="Glyco_transf_4"/>
    <property type="match status" value="1"/>
</dbReference>
<dbReference type="Gene3D" id="3.40.50.2000">
    <property type="entry name" value="Glycogen Phosphorylase B"/>
    <property type="match status" value="2"/>
</dbReference>
<name>A0A7J4IXP5_9ARCH</name>
<proteinExistence type="predicted"/>
<dbReference type="CDD" id="cd03801">
    <property type="entry name" value="GT4_PimA-like"/>
    <property type="match status" value="1"/>
</dbReference>
<dbReference type="Proteomes" id="UP000577419">
    <property type="component" value="Unassembled WGS sequence"/>
</dbReference>
<dbReference type="InterPro" id="IPR028098">
    <property type="entry name" value="Glyco_trans_4-like_N"/>
</dbReference>
<dbReference type="GO" id="GO:0016757">
    <property type="term" value="F:glycosyltransferase activity"/>
    <property type="evidence" value="ECO:0007669"/>
    <property type="project" value="InterPro"/>
</dbReference>
<evidence type="ECO:0000259" key="1">
    <source>
        <dbReference type="Pfam" id="PF00534"/>
    </source>
</evidence>
<reference evidence="4" key="1">
    <citation type="journal article" date="2020" name="bioRxiv">
        <title>A rank-normalized archaeal taxonomy based on genome phylogeny resolves widespread incomplete and uneven classifications.</title>
        <authorList>
            <person name="Rinke C."/>
            <person name="Chuvochina M."/>
            <person name="Mussig A.J."/>
            <person name="Chaumeil P.-A."/>
            <person name="Waite D.W."/>
            <person name="Whitman W.B."/>
            <person name="Parks D.H."/>
            <person name="Hugenholtz P."/>
        </authorList>
    </citation>
    <scope>NUCLEOTIDE SEQUENCE [LARGE SCALE GENOMIC DNA]</scope>
</reference>
<dbReference type="InterPro" id="IPR001296">
    <property type="entry name" value="Glyco_trans_1"/>
</dbReference>
<accession>A0A7J4IXP5</accession>
<dbReference type="SUPFAM" id="SSF53756">
    <property type="entry name" value="UDP-Glycosyltransferase/glycogen phosphorylase"/>
    <property type="match status" value="1"/>
</dbReference>
<dbReference type="AlphaFoldDB" id="A0A7J4IXP5"/>
<evidence type="ECO:0000259" key="2">
    <source>
        <dbReference type="Pfam" id="PF13439"/>
    </source>
</evidence>
<dbReference type="EMBL" id="DUFG01000001">
    <property type="protein sequence ID" value="HIH07736.1"/>
    <property type="molecule type" value="Genomic_DNA"/>
</dbReference>
<evidence type="ECO:0000313" key="3">
    <source>
        <dbReference type="EMBL" id="HIH07736.1"/>
    </source>
</evidence>
<feature type="domain" description="Glycosyl transferase family 1" evidence="1">
    <location>
        <begin position="181"/>
        <end position="342"/>
    </location>
</feature>
<comment type="caution">
    <text evidence="3">The sequence shown here is derived from an EMBL/GenBank/DDBJ whole genome shotgun (WGS) entry which is preliminary data.</text>
</comment>
<keyword evidence="3" id="KW-0808">Transferase</keyword>